<gene>
    <name evidence="1" type="ORF">LCGC14_1321550</name>
</gene>
<comment type="caution">
    <text evidence="1">The sequence shown here is derived from an EMBL/GenBank/DDBJ whole genome shotgun (WGS) entry which is preliminary data.</text>
</comment>
<evidence type="ECO:0000313" key="1">
    <source>
        <dbReference type="EMBL" id="KKM82243.1"/>
    </source>
</evidence>
<accession>A0A0F9KJW0</accession>
<organism evidence="1">
    <name type="scientific">marine sediment metagenome</name>
    <dbReference type="NCBI Taxonomy" id="412755"/>
    <lineage>
        <taxon>unclassified sequences</taxon>
        <taxon>metagenomes</taxon>
        <taxon>ecological metagenomes</taxon>
    </lineage>
</organism>
<dbReference type="EMBL" id="LAZR01007892">
    <property type="protein sequence ID" value="KKM82243.1"/>
    <property type="molecule type" value="Genomic_DNA"/>
</dbReference>
<name>A0A0F9KJW0_9ZZZZ</name>
<reference evidence="1" key="1">
    <citation type="journal article" date="2015" name="Nature">
        <title>Complex archaea that bridge the gap between prokaryotes and eukaryotes.</title>
        <authorList>
            <person name="Spang A."/>
            <person name="Saw J.H."/>
            <person name="Jorgensen S.L."/>
            <person name="Zaremba-Niedzwiedzka K."/>
            <person name="Martijn J."/>
            <person name="Lind A.E."/>
            <person name="van Eijk R."/>
            <person name="Schleper C."/>
            <person name="Guy L."/>
            <person name="Ettema T.J."/>
        </authorList>
    </citation>
    <scope>NUCLEOTIDE SEQUENCE</scope>
</reference>
<dbReference type="AlphaFoldDB" id="A0A0F9KJW0"/>
<proteinExistence type="predicted"/>
<protein>
    <submittedName>
        <fullName evidence="1">Uncharacterized protein</fullName>
    </submittedName>
</protein>
<sequence>MTTEEEEIKKYGALLPKRIPMGNRKVKSKRFSMLVTDEMRKDFGKAYAADLKKRLEENGRRKS</sequence>